<evidence type="ECO:0000256" key="1">
    <source>
        <dbReference type="ARBA" id="ARBA00001964"/>
    </source>
</evidence>
<proteinExistence type="inferred from homology"/>
<dbReference type="SUPFAM" id="SSF52467">
    <property type="entry name" value="DHS-like NAD/FAD-binding domain"/>
    <property type="match status" value="1"/>
</dbReference>
<evidence type="ECO:0000256" key="3">
    <source>
        <dbReference type="ARBA" id="ARBA00023052"/>
    </source>
</evidence>
<dbReference type="InterPro" id="IPR029035">
    <property type="entry name" value="DHS-like_NAD/FAD-binding_dom"/>
</dbReference>
<dbReference type="GO" id="GO:0009097">
    <property type="term" value="P:isoleucine biosynthetic process"/>
    <property type="evidence" value="ECO:0007669"/>
    <property type="project" value="TreeGrafter"/>
</dbReference>
<reference evidence="8 9" key="1">
    <citation type="submission" date="2018-11" db="EMBL/GenBank/DDBJ databases">
        <title>Sequencing the genomes of 1000 actinobacteria strains.</title>
        <authorList>
            <person name="Klenk H.-P."/>
        </authorList>
    </citation>
    <scope>NUCLEOTIDE SEQUENCE [LARGE SCALE GENOMIC DNA]</scope>
    <source>
        <strain evidence="8 9">DSM 44254</strain>
    </source>
</reference>
<dbReference type="InterPro" id="IPR029061">
    <property type="entry name" value="THDP-binding"/>
</dbReference>
<evidence type="ECO:0000259" key="5">
    <source>
        <dbReference type="Pfam" id="PF00205"/>
    </source>
</evidence>
<evidence type="ECO:0000256" key="2">
    <source>
        <dbReference type="ARBA" id="ARBA00007812"/>
    </source>
</evidence>
<comment type="caution">
    <text evidence="8">The sequence shown here is derived from an EMBL/GenBank/DDBJ whole genome shotgun (WGS) entry which is preliminary data.</text>
</comment>
<dbReference type="InterPro" id="IPR012000">
    <property type="entry name" value="Thiamin_PyroP_enz_cen_dom"/>
</dbReference>
<dbReference type="GO" id="GO:0005948">
    <property type="term" value="C:acetolactate synthase complex"/>
    <property type="evidence" value="ECO:0007669"/>
    <property type="project" value="TreeGrafter"/>
</dbReference>
<dbReference type="Pfam" id="PF00205">
    <property type="entry name" value="TPP_enzyme_M"/>
    <property type="match status" value="1"/>
</dbReference>
<dbReference type="GO" id="GO:0000287">
    <property type="term" value="F:magnesium ion binding"/>
    <property type="evidence" value="ECO:0007669"/>
    <property type="project" value="InterPro"/>
</dbReference>
<evidence type="ECO:0000313" key="8">
    <source>
        <dbReference type="EMBL" id="ROO91073.1"/>
    </source>
</evidence>
<dbReference type="PANTHER" id="PTHR18968">
    <property type="entry name" value="THIAMINE PYROPHOSPHATE ENZYMES"/>
    <property type="match status" value="1"/>
</dbReference>
<accession>A0A3N1DC20</accession>
<evidence type="ECO:0000256" key="4">
    <source>
        <dbReference type="RuleBase" id="RU362132"/>
    </source>
</evidence>
<feature type="domain" description="Thiamine pyrophosphate enzyme N-terminal TPP-binding" evidence="7">
    <location>
        <begin position="1"/>
        <end position="105"/>
    </location>
</feature>
<dbReference type="Gene3D" id="3.40.50.970">
    <property type="match status" value="2"/>
</dbReference>
<evidence type="ECO:0000259" key="7">
    <source>
        <dbReference type="Pfam" id="PF02776"/>
    </source>
</evidence>
<organism evidence="8 9">
    <name type="scientific">Actinocorallia herbida</name>
    <dbReference type="NCBI Taxonomy" id="58109"/>
    <lineage>
        <taxon>Bacteria</taxon>
        <taxon>Bacillati</taxon>
        <taxon>Actinomycetota</taxon>
        <taxon>Actinomycetes</taxon>
        <taxon>Streptosporangiales</taxon>
        <taxon>Thermomonosporaceae</taxon>
        <taxon>Actinocorallia</taxon>
    </lineage>
</organism>
<gene>
    <name evidence="8" type="ORF">EDD29_8820</name>
</gene>
<dbReference type="Proteomes" id="UP000272400">
    <property type="component" value="Unassembled WGS sequence"/>
</dbReference>
<dbReference type="OrthoDB" id="3203527at2"/>
<dbReference type="InterPro" id="IPR012001">
    <property type="entry name" value="Thiamin_PyroP_enz_TPP-bd_dom"/>
</dbReference>
<feature type="domain" description="Thiamine pyrophosphate enzyme TPP-binding" evidence="6">
    <location>
        <begin position="398"/>
        <end position="533"/>
    </location>
</feature>
<dbReference type="GO" id="GO:0050660">
    <property type="term" value="F:flavin adenine dinucleotide binding"/>
    <property type="evidence" value="ECO:0007669"/>
    <property type="project" value="TreeGrafter"/>
</dbReference>
<dbReference type="GO" id="GO:0009099">
    <property type="term" value="P:L-valine biosynthetic process"/>
    <property type="evidence" value="ECO:0007669"/>
    <property type="project" value="TreeGrafter"/>
</dbReference>
<dbReference type="CDD" id="cd07035">
    <property type="entry name" value="TPP_PYR_POX_like"/>
    <property type="match status" value="1"/>
</dbReference>
<dbReference type="PANTHER" id="PTHR18968:SF166">
    <property type="entry name" value="2-HYDROXYACYL-COA LYASE 2"/>
    <property type="match status" value="1"/>
</dbReference>
<dbReference type="CDD" id="cd00568">
    <property type="entry name" value="TPP_enzymes"/>
    <property type="match status" value="1"/>
</dbReference>
<dbReference type="Pfam" id="PF02775">
    <property type="entry name" value="TPP_enzyme_C"/>
    <property type="match status" value="1"/>
</dbReference>
<dbReference type="AlphaFoldDB" id="A0A3N1DC20"/>
<feature type="domain" description="Thiamine pyrophosphate enzyme central" evidence="5">
    <location>
        <begin position="183"/>
        <end position="314"/>
    </location>
</feature>
<evidence type="ECO:0000313" key="9">
    <source>
        <dbReference type="Proteomes" id="UP000272400"/>
    </source>
</evidence>
<dbReference type="Pfam" id="PF02776">
    <property type="entry name" value="TPP_enzyme_N"/>
    <property type="match status" value="1"/>
</dbReference>
<sequence length="552" mass="57155">MKVHERVAEKLAELGVAHAFGVIGSGNYAVTRGLVERGVRYTAARHEGGAAAMADAFARLSGTVPVLTVHQGCGLTNAVTGIGEAAKSGTPMLVLAAEPAAAAVHSNFRIAQDRLVESVGAVSMRITAGSAVRDIVLAHRTALARGVPVLVNLPLDVQAAESTEPDTPPHVPQDAPEASAADVARLAGLLARARRPVLIAGRGGRGAGPELRRLAEASGALLATSAVARGLFQGDPFDLDVSGGFSTPLAAELIGGADLLVSFGCALNMWTMRHGELVGPDTTVVQVDLDPLAPGRHRPVDLGVVGDAALTARAVTAALAADGAKESYRTEEVRARIEGEGRWRKVPYEDLGTAPGTGSATPGRIDPRTLTIALDRMLDRDRVLAVDSGNFLGYPTMFLDVPDEFGLCFSQAFQSVGLGLPSAIGAALAQPGRLPVCGTGDGGLLMAAAELETVVRLGLPMVVIVYNDAAYGAEIHHFGRTEADAGFVTFPDADLSAVARGYGFAAVTVRGPEDLSGVADWLAGPRDRPLLIDAKVADGEPSWWLAEAFKGH</sequence>
<evidence type="ECO:0000259" key="6">
    <source>
        <dbReference type="Pfam" id="PF02775"/>
    </source>
</evidence>
<dbReference type="RefSeq" id="WP_123669939.1">
    <property type="nucleotide sequence ID" value="NZ_RJKE01000001.1"/>
</dbReference>
<comment type="cofactor">
    <cofactor evidence="1">
        <name>thiamine diphosphate</name>
        <dbReference type="ChEBI" id="CHEBI:58937"/>
    </cofactor>
</comment>
<dbReference type="InterPro" id="IPR011766">
    <property type="entry name" value="TPP_enzyme_TPP-bd"/>
</dbReference>
<dbReference type="InterPro" id="IPR045229">
    <property type="entry name" value="TPP_enz"/>
</dbReference>
<dbReference type="GO" id="GO:0003984">
    <property type="term" value="F:acetolactate synthase activity"/>
    <property type="evidence" value="ECO:0007669"/>
    <property type="project" value="TreeGrafter"/>
</dbReference>
<dbReference type="GO" id="GO:0030976">
    <property type="term" value="F:thiamine pyrophosphate binding"/>
    <property type="evidence" value="ECO:0007669"/>
    <property type="project" value="InterPro"/>
</dbReference>
<keyword evidence="3 4" id="KW-0786">Thiamine pyrophosphate</keyword>
<dbReference type="Gene3D" id="3.40.50.1220">
    <property type="entry name" value="TPP-binding domain"/>
    <property type="match status" value="1"/>
</dbReference>
<comment type="similarity">
    <text evidence="2 4">Belongs to the TPP enzyme family.</text>
</comment>
<dbReference type="SUPFAM" id="SSF52518">
    <property type="entry name" value="Thiamin diphosphate-binding fold (THDP-binding)"/>
    <property type="match status" value="2"/>
</dbReference>
<protein>
    <submittedName>
        <fullName evidence="8">Thiamine pyrophosphate-dependent acetolactate synthase large subunit-like protein</fullName>
    </submittedName>
</protein>
<name>A0A3N1DC20_9ACTN</name>
<dbReference type="EMBL" id="RJKE01000001">
    <property type="protein sequence ID" value="ROO91073.1"/>
    <property type="molecule type" value="Genomic_DNA"/>
</dbReference>
<keyword evidence="9" id="KW-1185">Reference proteome</keyword>